<evidence type="ECO:0000256" key="1">
    <source>
        <dbReference type="SAM" id="MobiDB-lite"/>
    </source>
</evidence>
<dbReference type="EMBL" id="CP104003">
    <property type="protein sequence ID" value="UWM55708.1"/>
    <property type="molecule type" value="Genomic_DNA"/>
</dbReference>
<accession>A0A9E7R5G8</accession>
<dbReference type="KEGG" id="ssai:N0B31_05335"/>
<evidence type="ECO:0000313" key="3">
    <source>
        <dbReference type="Proteomes" id="UP001057580"/>
    </source>
</evidence>
<name>A0A9E7R5G8_9EURY</name>
<organism evidence="2 3">
    <name type="scientific">Salinirubellus salinus</name>
    <dbReference type="NCBI Taxonomy" id="1364945"/>
    <lineage>
        <taxon>Archaea</taxon>
        <taxon>Methanobacteriati</taxon>
        <taxon>Methanobacteriota</taxon>
        <taxon>Stenosarchaea group</taxon>
        <taxon>Halobacteria</taxon>
        <taxon>Halobacteriales</taxon>
        <taxon>Natronomonadaceae</taxon>
        <taxon>Salinirubellus</taxon>
    </lineage>
</organism>
<dbReference type="PROSITE" id="PS51257">
    <property type="entry name" value="PROKAR_LIPOPROTEIN"/>
    <property type="match status" value="1"/>
</dbReference>
<dbReference type="Proteomes" id="UP001057580">
    <property type="component" value="Chromosome"/>
</dbReference>
<reference evidence="2" key="1">
    <citation type="submission" date="2022-09" db="EMBL/GenBank/DDBJ databases">
        <title>Diverse halophilic archaea isolated from saline environments.</title>
        <authorList>
            <person name="Cui H.-L."/>
        </authorList>
    </citation>
    <scope>NUCLEOTIDE SEQUENCE</scope>
    <source>
        <strain evidence="2">ZS-35-S2</strain>
    </source>
</reference>
<protein>
    <recommendedName>
        <fullName evidence="4">Lipoprotein</fullName>
    </recommendedName>
</protein>
<evidence type="ECO:0000313" key="2">
    <source>
        <dbReference type="EMBL" id="UWM55708.1"/>
    </source>
</evidence>
<evidence type="ECO:0008006" key="4">
    <source>
        <dbReference type="Google" id="ProtNLM"/>
    </source>
</evidence>
<sequence>MRRRDLLGLVAAGTAGLAGCTGSGPGGRPTDSPTPSETPTATDSPSASPTRTTTPEPVALAVTDRQFEVLGVECGTAAESATVSHESTGERTGRVTVEGVVAGNDTCHSARLVSATATDDSLDVAVESYVPPENEGRACAECIVDVSYRAVVSYEGPGPFDVVVEHGGEQVAQSGPYPGDGGDSGGSDE</sequence>
<keyword evidence="3" id="KW-1185">Reference proteome</keyword>
<proteinExistence type="predicted"/>
<feature type="region of interest" description="Disordered" evidence="1">
    <location>
        <begin position="168"/>
        <end position="189"/>
    </location>
</feature>
<feature type="region of interest" description="Disordered" evidence="1">
    <location>
        <begin position="14"/>
        <end position="58"/>
    </location>
</feature>
<feature type="compositionally biased region" description="Low complexity" evidence="1">
    <location>
        <begin position="28"/>
        <end position="57"/>
    </location>
</feature>
<dbReference type="RefSeq" id="WP_260594819.1">
    <property type="nucleotide sequence ID" value="NZ_CP104003.1"/>
</dbReference>
<dbReference type="GeneID" id="74941823"/>
<dbReference type="AlphaFoldDB" id="A0A9E7R5G8"/>
<feature type="compositionally biased region" description="Gly residues" evidence="1">
    <location>
        <begin position="178"/>
        <end position="189"/>
    </location>
</feature>
<gene>
    <name evidence="2" type="ORF">N0B31_05335</name>
</gene>